<dbReference type="Pfam" id="PF03432">
    <property type="entry name" value="Relaxase"/>
    <property type="match status" value="1"/>
</dbReference>
<reference evidence="3 4" key="1">
    <citation type="submission" date="2018-01" db="EMBL/GenBank/DDBJ databases">
        <title>The draft genome sequence of Cohaesibacter sp. H1304.</title>
        <authorList>
            <person name="Wang N.-N."/>
            <person name="Du Z.-J."/>
        </authorList>
    </citation>
    <scope>NUCLEOTIDE SEQUENCE [LARGE SCALE GENOMIC DNA]</scope>
    <source>
        <strain evidence="3 4">H1304</strain>
    </source>
</reference>
<feature type="compositionally biased region" description="Basic and acidic residues" evidence="1">
    <location>
        <begin position="408"/>
        <end position="418"/>
    </location>
</feature>
<dbReference type="OrthoDB" id="1826980at2"/>
<dbReference type="RefSeq" id="WP_101534872.1">
    <property type="nucleotide sequence ID" value="NZ_PKUQ01000031.1"/>
</dbReference>
<feature type="region of interest" description="Disordered" evidence="1">
    <location>
        <begin position="408"/>
        <end position="427"/>
    </location>
</feature>
<proteinExistence type="predicted"/>
<dbReference type="InterPro" id="IPR005094">
    <property type="entry name" value="Endonuclease_MobA/VirD2"/>
</dbReference>
<feature type="domain" description="MobA/VirD2-like nuclease" evidence="2">
    <location>
        <begin position="27"/>
        <end position="146"/>
    </location>
</feature>
<organism evidence="3 4">
    <name type="scientific">Cohaesibacter celericrescens</name>
    <dbReference type="NCBI Taxonomy" id="2067669"/>
    <lineage>
        <taxon>Bacteria</taxon>
        <taxon>Pseudomonadati</taxon>
        <taxon>Pseudomonadota</taxon>
        <taxon>Alphaproteobacteria</taxon>
        <taxon>Hyphomicrobiales</taxon>
        <taxon>Cohaesibacteraceae</taxon>
    </lineage>
</organism>
<dbReference type="AlphaFoldDB" id="A0A2N5XPS4"/>
<comment type="caution">
    <text evidence="3">The sequence shown here is derived from an EMBL/GenBank/DDBJ whole genome shotgun (WGS) entry which is preliminary data.</text>
</comment>
<name>A0A2N5XPS4_9HYPH</name>
<evidence type="ECO:0000313" key="3">
    <source>
        <dbReference type="EMBL" id="PLW76437.1"/>
    </source>
</evidence>
<keyword evidence="4" id="KW-1185">Reference proteome</keyword>
<evidence type="ECO:0000313" key="4">
    <source>
        <dbReference type="Proteomes" id="UP000234881"/>
    </source>
</evidence>
<dbReference type="Proteomes" id="UP000234881">
    <property type="component" value="Unassembled WGS sequence"/>
</dbReference>
<evidence type="ECO:0000256" key="1">
    <source>
        <dbReference type="SAM" id="MobiDB-lite"/>
    </source>
</evidence>
<gene>
    <name evidence="3" type="ORF">C0081_16310</name>
</gene>
<protein>
    <submittedName>
        <fullName evidence="3">Relaxase</fullName>
    </submittedName>
</protein>
<evidence type="ECO:0000259" key="2">
    <source>
        <dbReference type="Pfam" id="PF03432"/>
    </source>
</evidence>
<dbReference type="EMBL" id="PKUQ01000031">
    <property type="protein sequence ID" value="PLW76437.1"/>
    <property type="molecule type" value="Genomic_DNA"/>
</dbReference>
<accession>A0A2N5XPS4</accession>
<sequence>MILKGSQRSGAAQLSAHLMNAYDNDHVTTYELRGFMADDLHGALDEAHAVSKGTRCKQFLFSLSLNPPKNAYASIDDLVDAADRAEQALGLDDQPRAIVIHEKEGRRHAHAVWSRIDVSEMKAINLPHFKTKLAGLSKELYLDHGWELPDGHKTNGWRDPLNFTLAEWQQAKRIDLDPREIKQVFHSCWERSDGLKAYASALAEHGYFLARGDRRGFVAIDLQGEIYSVARWSGVKTKEIKAKLRSPEDIPSLDEVRAQMRARISDKMQGYANGIRDQQHTELEPLIAHKREMVKAHRKERALLQSRQEQRQKREHKERVDRLRTGLMGVWDKLTGRAADIRKQNESEAYRCFTRDKAQRENLFKQQLRERRDLQRQFEQKRSVHRSERADLRSRIIGILQRNEMISVRHEQRQRARDQSQSPNIGR</sequence>